<protein>
    <submittedName>
        <fullName evidence="1">G2296 protein</fullName>
    </submittedName>
</protein>
<evidence type="ECO:0000313" key="1">
    <source>
        <dbReference type="EMBL" id="CAL5220308.1"/>
    </source>
</evidence>
<gene>
    <name evidence="1" type="primary">g2296</name>
    <name evidence="1" type="ORF">VP750_LOCUS1967</name>
</gene>
<dbReference type="Proteomes" id="UP001497392">
    <property type="component" value="Unassembled WGS sequence"/>
</dbReference>
<proteinExistence type="predicted"/>
<dbReference type="EMBL" id="CAXHTA020000003">
    <property type="protein sequence ID" value="CAL5220308.1"/>
    <property type="molecule type" value="Genomic_DNA"/>
</dbReference>
<name>A0ABP1FK22_9CHLO</name>
<reference evidence="1 2" key="1">
    <citation type="submission" date="2024-06" db="EMBL/GenBank/DDBJ databases">
        <authorList>
            <person name="Kraege A."/>
            <person name="Thomma B."/>
        </authorList>
    </citation>
    <scope>NUCLEOTIDE SEQUENCE [LARGE SCALE GENOMIC DNA]</scope>
</reference>
<keyword evidence="2" id="KW-1185">Reference proteome</keyword>
<accession>A0ABP1FK22</accession>
<organism evidence="1 2">
    <name type="scientific">Coccomyxa viridis</name>
    <dbReference type="NCBI Taxonomy" id="1274662"/>
    <lineage>
        <taxon>Eukaryota</taxon>
        <taxon>Viridiplantae</taxon>
        <taxon>Chlorophyta</taxon>
        <taxon>core chlorophytes</taxon>
        <taxon>Trebouxiophyceae</taxon>
        <taxon>Trebouxiophyceae incertae sedis</taxon>
        <taxon>Coccomyxaceae</taxon>
        <taxon>Coccomyxa</taxon>
    </lineage>
</organism>
<sequence>MYKELKIDYERKLSWAKSLGIDPLADGFDPTVPAPPELSSWLHLFHSYLQLEEAYRETLDWLNFIGKRLIDPEPRSKPFIEEAQEIWKDLVWCFTSSHSTPYSDGIRRKRCF</sequence>
<comment type="caution">
    <text evidence="1">The sequence shown here is derived from an EMBL/GenBank/DDBJ whole genome shotgun (WGS) entry which is preliminary data.</text>
</comment>
<evidence type="ECO:0000313" key="2">
    <source>
        <dbReference type="Proteomes" id="UP001497392"/>
    </source>
</evidence>